<dbReference type="EMBL" id="WKFB01000219">
    <property type="protein sequence ID" value="KAF6731069.1"/>
    <property type="molecule type" value="Genomic_DNA"/>
</dbReference>
<sequence>MLWHQQHALQPATSLNYGCGGDRGSGPVLSGTRGMRQLKEPSRRRTTNKSLVGWELSPHGGTAKEPLTAGGQERCHGNRGAAVGPSAGQQGYCDTGRTPV</sequence>
<evidence type="ECO:0000313" key="2">
    <source>
        <dbReference type="EMBL" id="KAF6731069.1"/>
    </source>
</evidence>
<feature type="region of interest" description="Disordered" evidence="1">
    <location>
        <begin position="12"/>
        <end position="100"/>
    </location>
</feature>
<dbReference type="Proteomes" id="UP000646548">
    <property type="component" value="Unassembled WGS sequence"/>
</dbReference>
<gene>
    <name evidence="2" type="ORF">FQA47_005133</name>
</gene>
<reference evidence="2" key="1">
    <citation type="journal article" name="BMC Genomics">
        <title>Long-read sequencing and de novo genome assembly of marine medaka (Oryzias melastigma).</title>
        <authorList>
            <person name="Liang P."/>
            <person name="Saqib H.S.A."/>
            <person name="Ni X."/>
            <person name="Shen Y."/>
        </authorList>
    </citation>
    <scope>NUCLEOTIDE SEQUENCE</scope>
    <source>
        <strain evidence="2">Bigg-433</strain>
    </source>
</reference>
<comment type="caution">
    <text evidence="2">The sequence shown here is derived from an EMBL/GenBank/DDBJ whole genome shotgun (WGS) entry which is preliminary data.</text>
</comment>
<accession>A0A834FE38</accession>
<protein>
    <submittedName>
        <fullName evidence="2">Uncharacterized protein</fullName>
    </submittedName>
</protein>
<evidence type="ECO:0000313" key="3">
    <source>
        <dbReference type="Proteomes" id="UP000646548"/>
    </source>
</evidence>
<evidence type="ECO:0000256" key="1">
    <source>
        <dbReference type="SAM" id="MobiDB-lite"/>
    </source>
</evidence>
<organism evidence="2 3">
    <name type="scientific">Oryzias melastigma</name>
    <name type="common">Marine medaka</name>
    <dbReference type="NCBI Taxonomy" id="30732"/>
    <lineage>
        <taxon>Eukaryota</taxon>
        <taxon>Metazoa</taxon>
        <taxon>Chordata</taxon>
        <taxon>Craniata</taxon>
        <taxon>Vertebrata</taxon>
        <taxon>Euteleostomi</taxon>
        <taxon>Actinopterygii</taxon>
        <taxon>Neopterygii</taxon>
        <taxon>Teleostei</taxon>
        <taxon>Neoteleostei</taxon>
        <taxon>Acanthomorphata</taxon>
        <taxon>Ovalentaria</taxon>
        <taxon>Atherinomorphae</taxon>
        <taxon>Beloniformes</taxon>
        <taxon>Adrianichthyidae</taxon>
        <taxon>Oryziinae</taxon>
        <taxon>Oryzias</taxon>
    </lineage>
</organism>
<proteinExistence type="predicted"/>
<name>A0A834FE38_ORYME</name>
<dbReference type="AlphaFoldDB" id="A0A834FE38"/>